<dbReference type="GeneID" id="41329008"/>
<dbReference type="OrthoDB" id="55814at2157"/>
<reference evidence="2 3" key="2">
    <citation type="journal article" date="2024" name="Int. J. Syst. Evol. Microbiol.">
        <title>Promethearchaeum syntrophicum gen. nov., sp. nov., an anaerobic, obligately syntrophic archaeon, the first isolate of the lineage 'Asgard' archaea, and proposal of the new archaeal phylum Promethearchaeota phyl. nov. and kingdom Promethearchaeati regn. nov.</title>
        <authorList>
            <person name="Imachi H."/>
            <person name="Nobu M.K."/>
            <person name="Kato S."/>
            <person name="Takaki Y."/>
            <person name="Miyazaki M."/>
            <person name="Miyata M."/>
            <person name="Ogawara M."/>
            <person name="Saito Y."/>
            <person name="Sakai S."/>
            <person name="Tahara Y.O."/>
            <person name="Takano Y."/>
            <person name="Tasumi E."/>
            <person name="Uematsu K."/>
            <person name="Yoshimura T."/>
            <person name="Itoh T."/>
            <person name="Ohkuma M."/>
            <person name="Takai K."/>
        </authorList>
    </citation>
    <scope>NUCLEOTIDE SEQUENCE [LARGE SCALE GENOMIC DNA]</scope>
    <source>
        <strain evidence="2 3">MK-D1</strain>
    </source>
</reference>
<dbReference type="InterPro" id="IPR004183">
    <property type="entry name" value="Xdiol_dOase_suB"/>
</dbReference>
<accession>A0A5B9D830</accession>
<dbReference type="RefSeq" id="WP_147662106.1">
    <property type="nucleotide sequence ID" value="NZ_CP042905.2"/>
</dbReference>
<proteinExistence type="predicted"/>
<dbReference type="SUPFAM" id="SSF53213">
    <property type="entry name" value="LigB-like"/>
    <property type="match status" value="1"/>
</dbReference>
<dbReference type="KEGG" id="psyt:DSAG12_01009"/>
<keyword evidence="3" id="KW-1185">Reference proteome</keyword>
<dbReference type="AlphaFoldDB" id="A0A5B9D830"/>
<feature type="domain" description="Extradiol ring-cleavage dioxygenase class III enzyme subunit B" evidence="1">
    <location>
        <begin position="6"/>
        <end position="273"/>
    </location>
</feature>
<dbReference type="Pfam" id="PF02900">
    <property type="entry name" value="LigB"/>
    <property type="match status" value="1"/>
</dbReference>
<dbReference type="EMBL" id="CP042905">
    <property type="protein sequence ID" value="QEE15185.1"/>
    <property type="molecule type" value="Genomic_DNA"/>
</dbReference>
<evidence type="ECO:0000313" key="2">
    <source>
        <dbReference type="EMBL" id="QEE15185.1"/>
    </source>
</evidence>
<organism evidence="2 3">
    <name type="scientific">Promethearchaeum syntrophicum</name>
    <dbReference type="NCBI Taxonomy" id="2594042"/>
    <lineage>
        <taxon>Archaea</taxon>
        <taxon>Promethearchaeati</taxon>
        <taxon>Promethearchaeota</taxon>
        <taxon>Promethearchaeia</taxon>
        <taxon>Promethearchaeales</taxon>
        <taxon>Promethearchaeaceae</taxon>
        <taxon>Promethearchaeum</taxon>
    </lineage>
</organism>
<dbReference type="Proteomes" id="UP000321408">
    <property type="component" value="Chromosome"/>
</dbReference>
<protein>
    <recommendedName>
        <fullName evidence="1">Extradiol ring-cleavage dioxygenase class III enzyme subunit B domain-containing protein</fullName>
    </recommendedName>
</protein>
<dbReference type="GO" id="GO:0008198">
    <property type="term" value="F:ferrous iron binding"/>
    <property type="evidence" value="ECO:0007669"/>
    <property type="project" value="InterPro"/>
</dbReference>
<evidence type="ECO:0000313" key="3">
    <source>
        <dbReference type="Proteomes" id="UP000321408"/>
    </source>
</evidence>
<dbReference type="Gene3D" id="3.40.830.10">
    <property type="entry name" value="LigB-like"/>
    <property type="match status" value="1"/>
</dbReference>
<name>A0A5B9D830_9ARCH</name>
<dbReference type="GO" id="GO:0016702">
    <property type="term" value="F:oxidoreductase activity, acting on single donors with incorporation of molecular oxygen, incorporation of two atoms of oxygen"/>
    <property type="evidence" value="ECO:0007669"/>
    <property type="project" value="UniProtKB-ARBA"/>
</dbReference>
<reference evidence="2 3" key="1">
    <citation type="journal article" date="2020" name="Nature">
        <title>Isolation of an archaeon at the prokaryote-eukaryote interface.</title>
        <authorList>
            <person name="Imachi H."/>
            <person name="Nobu M.K."/>
            <person name="Nakahara N."/>
            <person name="Morono Y."/>
            <person name="Ogawara M."/>
            <person name="Takaki Y."/>
            <person name="Takano Y."/>
            <person name="Uematsu K."/>
            <person name="Ikuta T."/>
            <person name="Ito M."/>
            <person name="Matsui Y."/>
            <person name="Miyazaki M."/>
            <person name="Murata K."/>
            <person name="Saito Y."/>
            <person name="Sakai S."/>
            <person name="Song C."/>
            <person name="Tasumi E."/>
            <person name="Yamanaka Y."/>
            <person name="Yamaguchi T."/>
            <person name="Kamagata Y."/>
            <person name="Tamaki H."/>
            <person name="Takai K."/>
        </authorList>
    </citation>
    <scope>NUCLEOTIDE SEQUENCE [LARGE SCALE GENOMIC DNA]</scope>
    <source>
        <strain evidence="2 3">MK-D1</strain>
    </source>
</reference>
<gene>
    <name evidence="2" type="ORF">DSAG12_01009</name>
</gene>
<sequence length="295" mass="33768">MPIKEAYFLPHGMQIIPGLEAEYSKEFFPIHEAMLLVQQEIKENCPDFFILFTPHGLATDESFLIYRNQILRGYYPCLVNSNVDGTEIKEVLEIESDITMINKLFFNLKERNINISNITLGAPQFPGPLAWGELVPMYYLHKSCPKTKLIVLSLPKKRYDASSFKQELLNIGHQIADFCSSNSETFTLIFSGDLAHTHQEDSPFGYSKYAQEFDNLILKWIHSLDETILLSDAYDIVDKAKVCGLSTLTIFQGVNEFLSEKTNKSYFSSHLYGYAAPTYFGMAITKFIPRKYEKS</sequence>
<evidence type="ECO:0000259" key="1">
    <source>
        <dbReference type="Pfam" id="PF02900"/>
    </source>
</evidence>